<evidence type="ECO:0000256" key="4">
    <source>
        <dbReference type="ARBA" id="ARBA00022840"/>
    </source>
</evidence>
<keyword evidence="5" id="KW-0175">Coiled coil</keyword>
<evidence type="ECO:0000313" key="8">
    <source>
        <dbReference type="Proteomes" id="UP000032722"/>
    </source>
</evidence>
<dbReference type="InterPro" id="IPR003593">
    <property type="entry name" value="AAA+_ATPase"/>
</dbReference>
<dbReference type="GO" id="GO:0015833">
    <property type="term" value="P:peptide transport"/>
    <property type="evidence" value="ECO:0007669"/>
    <property type="project" value="InterPro"/>
</dbReference>
<keyword evidence="4" id="KW-0067">ATP-binding</keyword>
<dbReference type="InterPro" id="IPR003439">
    <property type="entry name" value="ABC_transporter-like_ATP-bd"/>
</dbReference>
<protein>
    <recommendedName>
        <fullName evidence="6">ABC transporter domain-containing protein</fullName>
    </recommendedName>
</protein>
<dbReference type="InterPro" id="IPR013563">
    <property type="entry name" value="Oligopep_ABC_C"/>
</dbReference>
<dbReference type="Proteomes" id="UP000032722">
    <property type="component" value="Chromosome"/>
</dbReference>
<evidence type="ECO:0000256" key="5">
    <source>
        <dbReference type="SAM" id="Coils"/>
    </source>
</evidence>
<dbReference type="PANTHER" id="PTHR43776">
    <property type="entry name" value="TRANSPORT ATP-BINDING PROTEIN"/>
    <property type="match status" value="1"/>
</dbReference>
<dbReference type="Gene3D" id="3.40.50.300">
    <property type="entry name" value="P-loop containing nucleotide triphosphate hydrolases"/>
    <property type="match status" value="2"/>
</dbReference>
<dbReference type="PRINTS" id="PR00364">
    <property type="entry name" value="DISEASERSIST"/>
</dbReference>
<accession>A0A0D5ZJP7</accession>
<evidence type="ECO:0000259" key="6">
    <source>
        <dbReference type="PROSITE" id="PS50893"/>
    </source>
</evidence>
<dbReference type="PATRIC" id="fig|29556.3.peg.352"/>
<dbReference type="InterPro" id="IPR017871">
    <property type="entry name" value="ABC_transporter-like_CS"/>
</dbReference>
<dbReference type="AlphaFoldDB" id="A0A0D5ZJP7"/>
<dbReference type="GO" id="GO:0005524">
    <property type="term" value="F:ATP binding"/>
    <property type="evidence" value="ECO:0007669"/>
    <property type="project" value="UniProtKB-KW"/>
</dbReference>
<dbReference type="Pfam" id="PF00005">
    <property type="entry name" value="ABC_tran"/>
    <property type="match status" value="2"/>
</dbReference>
<dbReference type="Pfam" id="PF08352">
    <property type="entry name" value="oligo_HPY"/>
    <property type="match status" value="1"/>
</dbReference>
<dbReference type="InterPro" id="IPR050319">
    <property type="entry name" value="ABC_transp_ATP-bind"/>
</dbReference>
<dbReference type="EMBL" id="CP011021">
    <property type="protein sequence ID" value="AKA49967.1"/>
    <property type="molecule type" value="Genomic_DNA"/>
</dbReference>
<dbReference type="PANTHER" id="PTHR43776:SF7">
    <property type="entry name" value="D,D-DIPEPTIDE TRANSPORT ATP-BINDING PROTEIN DDPF-RELATED"/>
    <property type="match status" value="1"/>
</dbReference>
<evidence type="ECO:0000256" key="2">
    <source>
        <dbReference type="ARBA" id="ARBA00022448"/>
    </source>
</evidence>
<dbReference type="SUPFAM" id="SSF52540">
    <property type="entry name" value="P-loop containing nucleoside triphosphate hydrolases"/>
    <property type="match status" value="2"/>
</dbReference>
<evidence type="ECO:0000256" key="1">
    <source>
        <dbReference type="ARBA" id="ARBA00005417"/>
    </source>
</evidence>
<dbReference type="PROSITE" id="PS00211">
    <property type="entry name" value="ABC_TRANSPORTER_1"/>
    <property type="match status" value="1"/>
</dbReference>
<feature type="coiled-coil region" evidence="5">
    <location>
        <begin position="537"/>
        <end position="564"/>
    </location>
</feature>
<keyword evidence="3" id="KW-0547">Nucleotide-binding</keyword>
<dbReference type="PROSITE" id="PS50893">
    <property type="entry name" value="ABC_TRANSPORTER_2"/>
    <property type="match status" value="1"/>
</dbReference>
<evidence type="ECO:0000313" key="7">
    <source>
        <dbReference type="EMBL" id="AKA49967.1"/>
    </source>
</evidence>
<dbReference type="HOGENOM" id="CLU_000604_73_2_14"/>
<reference evidence="7 8" key="1">
    <citation type="journal article" date="2015" name="Genome Announc.">
        <title>Complete Genome Sequence of Mycoplasma meleagridis, a Possible Emerging Pathogen in Chickens.</title>
        <authorList>
            <person name="Abolnik C."/>
        </authorList>
    </citation>
    <scope>NUCLEOTIDE SEQUENCE [LARGE SCALE GENOMIC DNA]</scope>
    <source>
        <strain evidence="7 8">B2096 8B</strain>
    </source>
</reference>
<organism evidence="8">
    <name type="scientific">Mycoplasmopsis gallinacea</name>
    <dbReference type="NCBI Taxonomy" id="29556"/>
    <lineage>
        <taxon>Bacteria</taxon>
        <taxon>Bacillati</taxon>
        <taxon>Mycoplasmatota</taxon>
        <taxon>Mycoplasmoidales</taxon>
        <taxon>Metamycoplasmataceae</taxon>
        <taxon>Mycoplasmopsis</taxon>
    </lineage>
</organism>
<feature type="coiled-coil region" evidence="5">
    <location>
        <begin position="444"/>
        <end position="497"/>
    </location>
</feature>
<sequence length="818" mass="96796">MNKNKDEYILEISNLKKYFVNGSIVNKAVDNVSFNVKKGEIVGLIGESGSGKTTVGRSLLRLYDDFSGFVTLHNQIISGKRISRKRSKFMHKNIQMIFQDPMASLNGQNNIYTILKEPLVVNGIIKNKIKDISSDWAKIADNFHYTFLEESLKLELENIRVANRLLKPFVSKWQNVKLADFSVSENTDDQFNAYFGFLEERGKINSLIVNSFYKNIEQLIALYDNKQKDFRNNNIDFDEVELEQARNEYQKQQKLRFKTELYYQNKALFIERFKDFNNVRTQNKDFKNVTKNALRNFIQEFRNEANIHKNEAYSSSSLPYFFHQYKLYKLNLFVKKAIKSNLSKLQFLNLEELKSLVADLQNYINHFYKDELIVDETKKASIKEIDNIINNNFKFDWNSYISKSQDTREIQRNAYNENKNLMLESFSKVFKEFFKLPKQNKQALTEARQKLEQTQKIFDSELEKYISEYIKRIENYKKEIEEEKRIQKEYLKSEKEEMYKFLNIHNEFNVFYKTHLIAPIKVKYKEILNKRKLFDSKIDYTKAKNKLKEELRQREIELKVYNTTVADKIENNKSFEIELRYLNKDISNIMLLLGICLFDLKFYNTKFKSLFRTLISKYRKYKLAQLFTKNAIYKALEDVGLLKQFAYRYPHEFSGGQRQRIVIARALITDPSVIVADEPIASLDISIQAQVVNLLKDLCKEKNIGMIFIAHDLSMIEYVADRVQIMHLGKIVESGDTNKIYSKPVHPYTNNLFKAIPKISNANEKFKDVTFELSYLEEQQFPNVPLVKEIEPEHFVYGTEEQIEKWTKDEHFKASTLK</sequence>
<feature type="domain" description="ABC transporter" evidence="6">
    <location>
        <begin position="10"/>
        <end position="753"/>
    </location>
</feature>
<evidence type="ECO:0000256" key="3">
    <source>
        <dbReference type="ARBA" id="ARBA00022741"/>
    </source>
</evidence>
<proteinExistence type="inferred from homology"/>
<comment type="similarity">
    <text evidence="1">Belongs to the ABC transporter superfamily.</text>
</comment>
<dbReference type="KEGG" id="mgb:VO56_01730"/>
<keyword evidence="2" id="KW-0813">Transport</keyword>
<dbReference type="SMART" id="SM00382">
    <property type="entry name" value="AAA"/>
    <property type="match status" value="1"/>
</dbReference>
<gene>
    <name evidence="7" type="ORF">VO56_01730</name>
</gene>
<dbReference type="InterPro" id="IPR027417">
    <property type="entry name" value="P-loop_NTPase"/>
</dbReference>
<dbReference type="GO" id="GO:0055085">
    <property type="term" value="P:transmembrane transport"/>
    <property type="evidence" value="ECO:0007669"/>
    <property type="project" value="UniProtKB-ARBA"/>
</dbReference>
<dbReference type="GO" id="GO:0016887">
    <property type="term" value="F:ATP hydrolysis activity"/>
    <property type="evidence" value="ECO:0007669"/>
    <property type="project" value="InterPro"/>
</dbReference>
<name>A0A0D5ZJP7_9BACT</name>